<evidence type="ECO:0000313" key="2">
    <source>
        <dbReference type="Proteomes" id="UP000509441"/>
    </source>
</evidence>
<dbReference type="AlphaFoldDB" id="A0A7D5R0Q2"/>
<dbReference type="EMBL" id="CP026994">
    <property type="protein sequence ID" value="QLH04620.1"/>
    <property type="molecule type" value="Genomic_DNA"/>
</dbReference>
<protein>
    <submittedName>
        <fullName evidence="1">Uncharacterized protein</fullName>
    </submittedName>
</protein>
<evidence type="ECO:0000313" key="1">
    <source>
        <dbReference type="EMBL" id="QLH04620.1"/>
    </source>
</evidence>
<dbReference type="Proteomes" id="UP000509441">
    <property type="component" value="Chromosome"/>
</dbReference>
<sequence length="62" mass="7045">MNILILLVIAMFLIVGVYVGYHASQQAGEGEEHNVIIELEIFNERSGVIQIYQNPELRKSML</sequence>
<reference evidence="1 2" key="1">
    <citation type="submission" date="2018-02" db="EMBL/GenBank/DDBJ databases">
        <title>Complete genome of Nitrosopumilus oxyclinae HCE1.</title>
        <authorList>
            <person name="Qin W."/>
            <person name="Zheng Y."/>
            <person name="Stahl D.A."/>
        </authorList>
    </citation>
    <scope>NUCLEOTIDE SEQUENCE [LARGE SCALE GENOMIC DNA]</scope>
    <source>
        <strain evidence="1 2">HCE1</strain>
    </source>
</reference>
<gene>
    <name evidence="1" type="ORF">C5F49_04310</name>
</gene>
<dbReference type="KEGG" id="nox:C5F49_04310"/>
<dbReference type="OrthoDB" id="2844at2157"/>
<organism evidence="1 2">
    <name type="scientific">Nitrosopumilus oxyclinae</name>
    <dbReference type="NCBI Taxonomy" id="1959104"/>
    <lineage>
        <taxon>Archaea</taxon>
        <taxon>Nitrososphaerota</taxon>
        <taxon>Nitrososphaeria</taxon>
        <taxon>Nitrosopumilales</taxon>
        <taxon>Nitrosopumilaceae</taxon>
        <taxon>Nitrosopumilus</taxon>
    </lineage>
</organism>
<accession>A0A7D5R0Q2</accession>
<name>A0A7D5R0Q2_9ARCH</name>
<keyword evidence="2" id="KW-1185">Reference proteome</keyword>
<proteinExistence type="predicted"/>